<accession>A0A6J5NQ77</accession>
<proteinExistence type="predicted"/>
<evidence type="ECO:0000313" key="1">
    <source>
        <dbReference type="EMBL" id="CAB4159285.1"/>
    </source>
</evidence>
<name>A0A6J5NQ77_9CAUD</name>
<protein>
    <recommendedName>
        <fullName evidence="3">Major capsid protein</fullName>
    </recommendedName>
</protein>
<dbReference type="EMBL" id="LR796685">
    <property type="protein sequence ID" value="CAB4159285.1"/>
    <property type="molecule type" value="Genomic_DNA"/>
</dbReference>
<sequence length="322" mass="35845">MKGTAIRRGELNAFIEQASGVDKLFIGQQVLPVLGVKKRSAEYPVLRKAKGGLLMRDNTKRNSAGTYNEISRKHEWDNYTCEDRGLEERVDDTKADEMSDFFDLEVKTTKLVGRACKMDFENQVKARIFDESVFAKEDADVNYLAANAATVDPAADFLNAIAQLTARGQMPNTMVMNLAMWNYIRRSKLLQAYIYGSNNDNVKVIKKADVERIFGEESGGSMTLMIAAAVQSTSNKGKETIVTSPIWPTSHIWIGNVQSGDFANGGAGRTLSWEADAPNGLFLTETYRDDTRRADMVRVRSNSIEKIIDEDAGQLIKTNADF</sequence>
<organism evidence="1">
    <name type="scientific">uncultured Caudovirales phage</name>
    <dbReference type="NCBI Taxonomy" id="2100421"/>
    <lineage>
        <taxon>Viruses</taxon>
        <taxon>Duplodnaviria</taxon>
        <taxon>Heunggongvirae</taxon>
        <taxon>Uroviricota</taxon>
        <taxon>Caudoviricetes</taxon>
        <taxon>Peduoviridae</taxon>
        <taxon>Maltschvirus</taxon>
        <taxon>Maltschvirus maltsch</taxon>
    </lineage>
</organism>
<reference evidence="1" key="1">
    <citation type="submission" date="2020-04" db="EMBL/GenBank/DDBJ databases">
        <authorList>
            <person name="Chiriac C."/>
            <person name="Salcher M."/>
            <person name="Ghai R."/>
            <person name="Kavagutti S V."/>
        </authorList>
    </citation>
    <scope>NUCLEOTIDE SEQUENCE</scope>
</reference>
<evidence type="ECO:0000313" key="2">
    <source>
        <dbReference type="EMBL" id="CAB5223820.1"/>
    </source>
</evidence>
<evidence type="ECO:0008006" key="3">
    <source>
        <dbReference type="Google" id="ProtNLM"/>
    </source>
</evidence>
<gene>
    <name evidence="1" type="ORF">UFOVP705_69</name>
    <name evidence="2" type="ORF">UFOVP736_12</name>
</gene>
<dbReference type="EMBL" id="LR798327">
    <property type="protein sequence ID" value="CAB5223820.1"/>
    <property type="molecule type" value="Genomic_DNA"/>
</dbReference>
<dbReference type="Gene3D" id="3.90.1690.10">
    <property type="entry name" value="phage-related protein like domain"/>
    <property type="match status" value="1"/>
</dbReference>
<dbReference type="InterPro" id="IPR053738">
    <property type="entry name" value="Lambda_capsid_assembly"/>
</dbReference>